<dbReference type="Pfam" id="PF01814">
    <property type="entry name" value="Hemerythrin"/>
    <property type="match status" value="1"/>
</dbReference>
<dbReference type="RefSeq" id="WP_136853443.1">
    <property type="nucleotide sequence ID" value="NZ_SWCI01000006.1"/>
</dbReference>
<feature type="domain" description="Hemerythrin-like" evidence="1">
    <location>
        <begin position="3"/>
        <end position="134"/>
    </location>
</feature>
<organism evidence="2 3">
    <name type="scientific">Ferrimonas sediminicola</name>
    <dbReference type="NCBI Taxonomy" id="2569538"/>
    <lineage>
        <taxon>Bacteria</taxon>
        <taxon>Pseudomonadati</taxon>
        <taxon>Pseudomonadota</taxon>
        <taxon>Gammaproteobacteria</taxon>
        <taxon>Alteromonadales</taxon>
        <taxon>Ferrimonadaceae</taxon>
        <taxon>Ferrimonas</taxon>
    </lineage>
</organism>
<evidence type="ECO:0000313" key="2">
    <source>
        <dbReference type="EMBL" id="TKB48766.1"/>
    </source>
</evidence>
<dbReference type="PANTHER" id="PTHR39966:SF1">
    <property type="entry name" value="HEMERYTHRIN-LIKE DOMAIN-CONTAINING PROTEIN"/>
    <property type="match status" value="1"/>
</dbReference>
<dbReference type="InterPro" id="IPR012312">
    <property type="entry name" value="Hemerythrin-like"/>
</dbReference>
<evidence type="ECO:0000313" key="3">
    <source>
        <dbReference type="Proteomes" id="UP000305674"/>
    </source>
</evidence>
<comment type="caution">
    <text evidence="2">The sequence shown here is derived from an EMBL/GenBank/DDBJ whole genome shotgun (WGS) entry which is preliminary data.</text>
</comment>
<dbReference type="PANTHER" id="PTHR39966">
    <property type="entry name" value="BLL2471 PROTEIN-RELATED"/>
    <property type="match status" value="1"/>
</dbReference>
<dbReference type="Gene3D" id="1.20.120.520">
    <property type="entry name" value="nmb1532 protein domain like"/>
    <property type="match status" value="1"/>
</dbReference>
<dbReference type="GO" id="GO:0005886">
    <property type="term" value="C:plasma membrane"/>
    <property type="evidence" value="ECO:0007669"/>
    <property type="project" value="TreeGrafter"/>
</dbReference>
<reference evidence="2 3" key="1">
    <citation type="submission" date="2019-04" db="EMBL/GenBank/DDBJ databases">
        <authorList>
            <person name="Hwang J.C."/>
        </authorList>
    </citation>
    <scope>NUCLEOTIDE SEQUENCE [LARGE SCALE GENOMIC DNA]</scope>
    <source>
        <strain evidence="2 3">IMCC35001</strain>
    </source>
</reference>
<dbReference type="OrthoDB" id="7349010at2"/>
<accession>A0A4U1BCQ9</accession>
<dbReference type="Proteomes" id="UP000305674">
    <property type="component" value="Unassembled WGS sequence"/>
</dbReference>
<name>A0A4U1BCQ9_9GAMM</name>
<sequence length="180" mass="21154">MLARIHTDHKHILTLLRVLSGKAKSLREGKEVNLTLIRDVVHYLMQYADHSHHPMEDILYRHYLDKTGRDGEVSQLEREHERLRVSTEELLDTLGMILNDAVVPREKLIQDVEAFVEMQIRHLKYEEAKVLPLLEATFDEEDWKQVDRLVASKLVEDPLFGRASEQEFEDLRNYLADVED</sequence>
<protein>
    <submittedName>
        <fullName evidence="2">Hemerythrin</fullName>
    </submittedName>
</protein>
<dbReference type="EMBL" id="SWCI01000006">
    <property type="protein sequence ID" value="TKB48766.1"/>
    <property type="molecule type" value="Genomic_DNA"/>
</dbReference>
<evidence type="ECO:0000259" key="1">
    <source>
        <dbReference type="Pfam" id="PF01814"/>
    </source>
</evidence>
<proteinExistence type="predicted"/>
<gene>
    <name evidence="2" type="ORF">FCL40_11505</name>
</gene>
<keyword evidence="3" id="KW-1185">Reference proteome</keyword>
<dbReference type="AlphaFoldDB" id="A0A4U1BCQ9"/>